<evidence type="ECO:0000313" key="2">
    <source>
        <dbReference type="EMBL" id="KFO33025.1"/>
    </source>
</evidence>
<protein>
    <submittedName>
        <fullName evidence="2">Uncharacterized protein</fullName>
    </submittedName>
</protein>
<feature type="region of interest" description="Disordered" evidence="1">
    <location>
        <begin position="57"/>
        <end position="79"/>
    </location>
</feature>
<sequence length="79" mass="8468">MGRRKSHLGQVQRLPRGEAEQPAATGPALQVPKLRVRVARRPPQPVDPVSMRVDTAAPATQPEAPGLQLVEGTCRKAQG</sequence>
<proteinExistence type="predicted"/>
<reference evidence="2 3" key="1">
    <citation type="submission" date="2013-11" db="EMBL/GenBank/DDBJ databases">
        <title>The Damaraland mole rat (Fukomys damarensis) genome and evolution of African mole rats.</title>
        <authorList>
            <person name="Gladyshev V.N."/>
            <person name="Fang X."/>
        </authorList>
    </citation>
    <scope>NUCLEOTIDE SEQUENCE [LARGE SCALE GENOMIC DNA]</scope>
    <source>
        <tissue evidence="2">Liver</tissue>
    </source>
</reference>
<accession>A0A091DRX4</accession>
<name>A0A091DRX4_FUKDA</name>
<organism evidence="2 3">
    <name type="scientific">Fukomys damarensis</name>
    <name type="common">Damaraland mole rat</name>
    <name type="synonym">Cryptomys damarensis</name>
    <dbReference type="NCBI Taxonomy" id="885580"/>
    <lineage>
        <taxon>Eukaryota</taxon>
        <taxon>Metazoa</taxon>
        <taxon>Chordata</taxon>
        <taxon>Craniata</taxon>
        <taxon>Vertebrata</taxon>
        <taxon>Euteleostomi</taxon>
        <taxon>Mammalia</taxon>
        <taxon>Eutheria</taxon>
        <taxon>Euarchontoglires</taxon>
        <taxon>Glires</taxon>
        <taxon>Rodentia</taxon>
        <taxon>Hystricomorpha</taxon>
        <taxon>Bathyergidae</taxon>
        <taxon>Fukomys</taxon>
    </lineage>
</organism>
<dbReference type="EMBL" id="KN122106">
    <property type="protein sequence ID" value="KFO33025.1"/>
    <property type="molecule type" value="Genomic_DNA"/>
</dbReference>
<evidence type="ECO:0000256" key="1">
    <source>
        <dbReference type="SAM" id="MobiDB-lite"/>
    </source>
</evidence>
<evidence type="ECO:0000313" key="3">
    <source>
        <dbReference type="Proteomes" id="UP000028990"/>
    </source>
</evidence>
<dbReference type="AlphaFoldDB" id="A0A091DRX4"/>
<dbReference type="Proteomes" id="UP000028990">
    <property type="component" value="Unassembled WGS sequence"/>
</dbReference>
<feature type="region of interest" description="Disordered" evidence="1">
    <location>
        <begin position="1"/>
        <end position="32"/>
    </location>
</feature>
<keyword evidence="3" id="KW-1185">Reference proteome</keyword>
<gene>
    <name evidence="2" type="ORF">H920_05641</name>
</gene>